<reference evidence="1" key="2">
    <citation type="submission" date="2020-11" db="EMBL/GenBank/DDBJ databases">
        <authorList>
            <person name="McCartney M.A."/>
            <person name="Auch B."/>
            <person name="Kono T."/>
            <person name="Mallez S."/>
            <person name="Becker A."/>
            <person name="Gohl D.M."/>
            <person name="Silverstein K.A.T."/>
            <person name="Koren S."/>
            <person name="Bechman K.B."/>
            <person name="Herman A."/>
            <person name="Abrahante J.E."/>
            <person name="Garbe J."/>
        </authorList>
    </citation>
    <scope>NUCLEOTIDE SEQUENCE</scope>
    <source>
        <strain evidence="1">Duluth1</strain>
        <tissue evidence="1">Whole animal</tissue>
    </source>
</reference>
<gene>
    <name evidence="1" type="ORF">DPMN_023446</name>
</gene>
<proteinExistence type="predicted"/>
<reference evidence="1" key="1">
    <citation type="journal article" date="2019" name="bioRxiv">
        <title>The Genome of the Zebra Mussel, Dreissena polymorpha: A Resource for Invasive Species Research.</title>
        <authorList>
            <person name="McCartney M.A."/>
            <person name="Auch B."/>
            <person name="Kono T."/>
            <person name="Mallez S."/>
            <person name="Zhang Y."/>
            <person name="Obille A."/>
            <person name="Becker A."/>
            <person name="Abrahante J.E."/>
            <person name="Garbe J."/>
            <person name="Badalamenti J.P."/>
            <person name="Herman A."/>
            <person name="Mangelson H."/>
            <person name="Liachko I."/>
            <person name="Sullivan S."/>
            <person name="Sone E.D."/>
            <person name="Koren S."/>
            <person name="Silverstein K.A.T."/>
            <person name="Beckman K.B."/>
            <person name="Gohl D.M."/>
        </authorList>
    </citation>
    <scope>NUCLEOTIDE SEQUENCE</scope>
    <source>
        <strain evidence="1">Duluth1</strain>
        <tissue evidence="1">Whole animal</tissue>
    </source>
</reference>
<sequence length="93" mass="11070">MLHKLELPPLQDRRRAQRLTLLYKVVKGHVPPISIERYLKLLRPKRTLRAEQYENYIHQNIVCNLVNNNSKCVETIPAKTVFFKNSFFVFNCD</sequence>
<dbReference type="EMBL" id="JAIWYP010000002">
    <property type="protein sequence ID" value="KAH3860545.1"/>
    <property type="molecule type" value="Genomic_DNA"/>
</dbReference>
<name>A0A9D4LM51_DREPO</name>
<comment type="caution">
    <text evidence="1">The sequence shown here is derived from an EMBL/GenBank/DDBJ whole genome shotgun (WGS) entry which is preliminary data.</text>
</comment>
<dbReference type="AlphaFoldDB" id="A0A9D4LM51"/>
<protein>
    <submittedName>
        <fullName evidence="1">Uncharacterized protein</fullName>
    </submittedName>
</protein>
<evidence type="ECO:0000313" key="2">
    <source>
        <dbReference type="Proteomes" id="UP000828390"/>
    </source>
</evidence>
<evidence type="ECO:0000313" key="1">
    <source>
        <dbReference type="EMBL" id="KAH3860545.1"/>
    </source>
</evidence>
<dbReference type="Proteomes" id="UP000828390">
    <property type="component" value="Unassembled WGS sequence"/>
</dbReference>
<keyword evidence="2" id="KW-1185">Reference proteome</keyword>
<accession>A0A9D4LM51</accession>
<organism evidence="1 2">
    <name type="scientific">Dreissena polymorpha</name>
    <name type="common">Zebra mussel</name>
    <name type="synonym">Mytilus polymorpha</name>
    <dbReference type="NCBI Taxonomy" id="45954"/>
    <lineage>
        <taxon>Eukaryota</taxon>
        <taxon>Metazoa</taxon>
        <taxon>Spiralia</taxon>
        <taxon>Lophotrochozoa</taxon>
        <taxon>Mollusca</taxon>
        <taxon>Bivalvia</taxon>
        <taxon>Autobranchia</taxon>
        <taxon>Heteroconchia</taxon>
        <taxon>Euheterodonta</taxon>
        <taxon>Imparidentia</taxon>
        <taxon>Neoheterodontei</taxon>
        <taxon>Myida</taxon>
        <taxon>Dreissenoidea</taxon>
        <taxon>Dreissenidae</taxon>
        <taxon>Dreissena</taxon>
    </lineage>
</organism>